<evidence type="ECO:0000256" key="1">
    <source>
        <dbReference type="ARBA" id="ARBA00011026"/>
    </source>
</evidence>
<dbReference type="InterPro" id="IPR026755">
    <property type="entry name" value="Fam221a/b"/>
</dbReference>
<dbReference type="PANTHER" id="PTHR31214">
    <property type="entry name" value="PROTEIN FAM221A-RELATED"/>
    <property type="match status" value="1"/>
</dbReference>
<dbReference type="Pfam" id="PF14753">
    <property type="entry name" value="FAM221"/>
    <property type="match status" value="1"/>
</dbReference>
<proteinExistence type="inferred from homology"/>
<name>A0ABY7E3E2_MYAAR</name>
<dbReference type="PANTHER" id="PTHR31214:SF2">
    <property type="entry name" value="PROTEIN FAM221A"/>
    <property type="match status" value="1"/>
</dbReference>
<gene>
    <name evidence="3" type="ORF">MAR_010018</name>
</gene>
<dbReference type="Proteomes" id="UP001164746">
    <property type="component" value="Chromosome 4"/>
</dbReference>
<protein>
    <recommendedName>
        <fullName evidence="2">Protein FAM221A</fullName>
    </recommendedName>
</protein>
<accession>A0ABY7E3E2</accession>
<comment type="similarity">
    <text evidence="1">Belongs to the FAM221 family.</text>
</comment>
<organism evidence="3 4">
    <name type="scientific">Mya arenaria</name>
    <name type="common">Soft-shell clam</name>
    <dbReference type="NCBI Taxonomy" id="6604"/>
    <lineage>
        <taxon>Eukaryota</taxon>
        <taxon>Metazoa</taxon>
        <taxon>Spiralia</taxon>
        <taxon>Lophotrochozoa</taxon>
        <taxon>Mollusca</taxon>
        <taxon>Bivalvia</taxon>
        <taxon>Autobranchia</taxon>
        <taxon>Heteroconchia</taxon>
        <taxon>Euheterodonta</taxon>
        <taxon>Imparidentia</taxon>
        <taxon>Neoheterodontei</taxon>
        <taxon>Myida</taxon>
        <taxon>Myoidea</taxon>
        <taxon>Myidae</taxon>
        <taxon>Mya</taxon>
    </lineage>
</organism>
<evidence type="ECO:0000313" key="3">
    <source>
        <dbReference type="EMBL" id="WAR03460.1"/>
    </source>
</evidence>
<dbReference type="EMBL" id="CP111015">
    <property type="protein sequence ID" value="WAR03460.1"/>
    <property type="molecule type" value="Genomic_DNA"/>
</dbReference>
<keyword evidence="4" id="KW-1185">Reference proteome</keyword>
<reference evidence="3" key="1">
    <citation type="submission" date="2022-11" db="EMBL/GenBank/DDBJ databases">
        <title>Centuries of genome instability and evolution in soft-shell clam transmissible cancer (bioRxiv).</title>
        <authorList>
            <person name="Hart S.F.M."/>
            <person name="Yonemitsu M.A."/>
            <person name="Giersch R.M."/>
            <person name="Beal B.F."/>
            <person name="Arriagada G."/>
            <person name="Davis B.W."/>
            <person name="Ostrander E.A."/>
            <person name="Goff S.P."/>
            <person name="Metzger M.J."/>
        </authorList>
    </citation>
    <scope>NUCLEOTIDE SEQUENCE</scope>
    <source>
        <strain evidence="3">MELC-2E11</strain>
        <tissue evidence="3">Siphon/mantle</tissue>
    </source>
</reference>
<sequence>MMGDQYHLKFDASKGQAVDEYLEYRRIVGEDDGGKPFTPKEFEEYKKKVLPMRMKNRLYTALAGPTGMDCKLVGPETPCFCKHRYKQHKTDFEAIPKERPIKLPCRAAGCKCASYHYVPLNGSQPIRCHCKHTADEHKEFGKFVCTKGAPNKGFLEQSVTSADNPFLRSNVQAMKQHQMKKNAAGLTGPDDEIFDDQAERVSAMRRPGEDDMAYYERRHQERKAAGDIGGAPEVQMGRLEIGSRNVVQEKPRSGRKH</sequence>
<evidence type="ECO:0000256" key="2">
    <source>
        <dbReference type="ARBA" id="ARBA00039630"/>
    </source>
</evidence>
<evidence type="ECO:0000313" key="4">
    <source>
        <dbReference type="Proteomes" id="UP001164746"/>
    </source>
</evidence>